<organism evidence="1 2">
    <name type="scientific">Sphenostylis stenocarpa</name>
    <dbReference type="NCBI Taxonomy" id="92480"/>
    <lineage>
        <taxon>Eukaryota</taxon>
        <taxon>Viridiplantae</taxon>
        <taxon>Streptophyta</taxon>
        <taxon>Embryophyta</taxon>
        <taxon>Tracheophyta</taxon>
        <taxon>Spermatophyta</taxon>
        <taxon>Magnoliopsida</taxon>
        <taxon>eudicotyledons</taxon>
        <taxon>Gunneridae</taxon>
        <taxon>Pentapetalae</taxon>
        <taxon>rosids</taxon>
        <taxon>fabids</taxon>
        <taxon>Fabales</taxon>
        <taxon>Fabaceae</taxon>
        <taxon>Papilionoideae</taxon>
        <taxon>50 kb inversion clade</taxon>
        <taxon>NPAAA clade</taxon>
        <taxon>indigoferoid/millettioid clade</taxon>
        <taxon>Phaseoleae</taxon>
        <taxon>Sphenostylis</taxon>
    </lineage>
</organism>
<dbReference type="Gramene" id="rna-AYBTSS11_LOCUS30027">
    <property type="protein sequence ID" value="CAJ1977857.1"/>
    <property type="gene ID" value="gene-AYBTSS11_LOCUS30027"/>
</dbReference>
<dbReference type="EMBL" id="OY731407">
    <property type="protein sequence ID" value="CAJ1977857.1"/>
    <property type="molecule type" value="Genomic_DNA"/>
</dbReference>
<reference evidence="1" key="1">
    <citation type="submission" date="2023-10" db="EMBL/GenBank/DDBJ databases">
        <authorList>
            <person name="Domelevo Entfellner J.-B."/>
        </authorList>
    </citation>
    <scope>NUCLEOTIDE SEQUENCE</scope>
</reference>
<dbReference type="Proteomes" id="UP001189624">
    <property type="component" value="Chromosome 10"/>
</dbReference>
<evidence type="ECO:0000313" key="1">
    <source>
        <dbReference type="EMBL" id="CAJ1977857.1"/>
    </source>
</evidence>
<name>A0AA86W3S7_9FABA</name>
<gene>
    <name evidence="1" type="ORF">AYBTSS11_LOCUS30027</name>
</gene>
<keyword evidence="2" id="KW-1185">Reference proteome</keyword>
<protein>
    <submittedName>
        <fullName evidence="1">Uncharacterized protein</fullName>
    </submittedName>
</protein>
<dbReference type="AlphaFoldDB" id="A0AA86W3S7"/>
<proteinExistence type="predicted"/>
<sequence>MGYCPNHDALGSKAPNISLLHLFSEHTIICTKKLTLSNAIQDFGTMTPMMTPRFVPSKEIARTHFKHGAVNYNERSPKLLKQITLPIISMLVKLSWSVHYAPQM</sequence>
<accession>A0AA86W3S7</accession>
<evidence type="ECO:0000313" key="2">
    <source>
        <dbReference type="Proteomes" id="UP001189624"/>
    </source>
</evidence>